<sequence>MELEHLIEAIEAYNDNLVQFNNGEAVHCFLYHNTWYPLRATINYASDLANERNDFTKNEAINEIHKLLPYVAIQKVNIEDGNLPELTNQQKQNRIKDLAKLITTLVE</sequence>
<gene>
    <name evidence="1" type="ORF">ACFFGA_10380</name>
</gene>
<dbReference type="RefSeq" id="WP_386063488.1">
    <property type="nucleotide sequence ID" value="NZ_JBHLTQ010000005.1"/>
</dbReference>
<evidence type="ECO:0000313" key="2">
    <source>
        <dbReference type="Proteomes" id="UP001589832"/>
    </source>
</evidence>
<dbReference type="Proteomes" id="UP001589832">
    <property type="component" value="Unassembled WGS sequence"/>
</dbReference>
<protein>
    <submittedName>
        <fullName evidence="1">Uncharacterized protein</fullName>
    </submittedName>
</protein>
<name>A0ABV6Q9K4_9FLAO</name>
<evidence type="ECO:0000313" key="1">
    <source>
        <dbReference type="EMBL" id="MFC0604960.1"/>
    </source>
</evidence>
<accession>A0ABV6Q9K4</accession>
<dbReference type="EMBL" id="JBHLTQ010000005">
    <property type="protein sequence ID" value="MFC0604960.1"/>
    <property type="molecule type" value="Genomic_DNA"/>
</dbReference>
<keyword evidence="2" id="KW-1185">Reference proteome</keyword>
<reference evidence="1 2" key="1">
    <citation type="submission" date="2024-09" db="EMBL/GenBank/DDBJ databases">
        <authorList>
            <person name="Sun Q."/>
            <person name="Mori K."/>
        </authorList>
    </citation>
    <scope>NUCLEOTIDE SEQUENCE [LARGE SCALE GENOMIC DNA]</scope>
    <source>
        <strain evidence="1 2">NCAIM B.02481</strain>
    </source>
</reference>
<comment type="caution">
    <text evidence="1">The sequence shown here is derived from an EMBL/GenBank/DDBJ whole genome shotgun (WGS) entry which is preliminary data.</text>
</comment>
<proteinExistence type="predicted"/>
<organism evidence="1 2">
    <name type="scientific">Winogradskyella pulchriflava</name>
    <dbReference type="NCBI Taxonomy" id="1110688"/>
    <lineage>
        <taxon>Bacteria</taxon>
        <taxon>Pseudomonadati</taxon>
        <taxon>Bacteroidota</taxon>
        <taxon>Flavobacteriia</taxon>
        <taxon>Flavobacteriales</taxon>
        <taxon>Flavobacteriaceae</taxon>
        <taxon>Winogradskyella</taxon>
    </lineage>
</organism>